<dbReference type="AlphaFoldDB" id="A0A1Q9CG06"/>
<dbReference type="OrthoDB" id="410955at2759"/>
<comment type="caution">
    <text evidence="1">The sequence shown here is derived from an EMBL/GenBank/DDBJ whole genome shotgun (WGS) entry which is preliminary data.</text>
</comment>
<dbReference type="Proteomes" id="UP000186817">
    <property type="component" value="Unassembled WGS sequence"/>
</dbReference>
<sequence>MRNRPMRCMMMMLTGASAKCSARLVWADSDGKLKLPIADESKDGKDVRIHHFACVDFLTPGTPLPTLKHAPTAAKAVPAGEATTTLRIVFGKLFLEESDWTRASSATKAAVQRWVRGTLKAELHGAVKDAWGFAQETRLGNPAVVGLIRAPVKVVETLLGSSGDGGVFLEPAGREHNVNCMIEWVEGQEKEAWPAMLKRALEAAPLYGAFLGKRQIGLRTEAGTAPVKGFVRYFTMQGTPVEWSDGVVAELVKEQNGIEEAAVVKKTLRKGRAHWMIKAKMSHADADAFQVFVKEGDTEDIREWFKAGRRAGSEAVTGAVSAYTEGDLDLDLGLPAEGSGDTSKAPKQRKAKLGWHIDSFHADLKAELNLKTKSLVLVPYNRDTCVWKCPVAGCGLGISATETEPDARLRARKHHGDTYHPDEPKDLFLLERGTVEGAKKATTAKLAAGVAKRLHQLKAGKAGDHDVTFVKPAYSQRRRCKRLAQSVAELGSKPCKTHSAGARRPALIARLTASLQAGGLDDLVKRDVEHLLELFAEDTADTNTEHDLTATAWPLGGHNASFAVAVEGKVKELRAVIDEGGTPAKAAKHVLDIIGEKGGASSDKIDLELARGLGRRVNVLCLQETKLTEALWPSTVKASRGGVAVVFDWPVELVAVPVTDSFYTRVMAVKAHWPHQRPLLIINGYLPASDAELNQHIASTVLRWAVTSGEDFVFLAD</sequence>
<evidence type="ECO:0000313" key="1">
    <source>
        <dbReference type="EMBL" id="OLP81787.1"/>
    </source>
</evidence>
<evidence type="ECO:0000313" key="2">
    <source>
        <dbReference type="Proteomes" id="UP000186817"/>
    </source>
</evidence>
<keyword evidence="2" id="KW-1185">Reference proteome</keyword>
<organism evidence="1 2">
    <name type="scientific">Symbiodinium microadriaticum</name>
    <name type="common">Dinoflagellate</name>
    <name type="synonym">Zooxanthella microadriatica</name>
    <dbReference type="NCBI Taxonomy" id="2951"/>
    <lineage>
        <taxon>Eukaryota</taxon>
        <taxon>Sar</taxon>
        <taxon>Alveolata</taxon>
        <taxon>Dinophyceae</taxon>
        <taxon>Suessiales</taxon>
        <taxon>Symbiodiniaceae</taxon>
        <taxon>Symbiodinium</taxon>
    </lineage>
</organism>
<protein>
    <submittedName>
        <fullName evidence="1">Uncharacterized protein</fullName>
    </submittedName>
</protein>
<accession>A0A1Q9CG06</accession>
<dbReference type="SUPFAM" id="SSF56219">
    <property type="entry name" value="DNase I-like"/>
    <property type="match status" value="1"/>
</dbReference>
<gene>
    <name evidence="1" type="ORF">AK812_SmicGene37629</name>
</gene>
<dbReference type="EMBL" id="LSRX01001250">
    <property type="protein sequence ID" value="OLP81787.1"/>
    <property type="molecule type" value="Genomic_DNA"/>
</dbReference>
<name>A0A1Q9CG06_SYMMI</name>
<dbReference type="Gene3D" id="3.60.10.10">
    <property type="entry name" value="Endonuclease/exonuclease/phosphatase"/>
    <property type="match status" value="1"/>
</dbReference>
<proteinExistence type="predicted"/>
<reference evidence="1 2" key="1">
    <citation type="submission" date="2016-02" db="EMBL/GenBank/DDBJ databases">
        <title>Genome analysis of coral dinoflagellate symbionts highlights evolutionary adaptations to a symbiotic lifestyle.</title>
        <authorList>
            <person name="Aranda M."/>
            <person name="Li Y."/>
            <person name="Liew Y.J."/>
            <person name="Baumgarten S."/>
            <person name="Simakov O."/>
            <person name="Wilson M."/>
            <person name="Piel J."/>
            <person name="Ashoor H."/>
            <person name="Bougouffa S."/>
            <person name="Bajic V.B."/>
            <person name="Ryu T."/>
            <person name="Ravasi T."/>
            <person name="Bayer T."/>
            <person name="Micklem G."/>
            <person name="Kim H."/>
            <person name="Bhak J."/>
            <person name="Lajeunesse T.C."/>
            <person name="Voolstra C.R."/>
        </authorList>
    </citation>
    <scope>NUCLEOTIDE SEQUENCE [LARGE SCALE GENOMIC DNA]</scope>
    <source>
        <strain evidence="1 2">CCMP2467</strain>
    </source>
</reference>
<dbReference type="InterPro" id="IPR036691">
    <property type="entry name" value="Endo/exonu/phosph_ase_sf"/>
</dbReference>